<sequence>MAHAATPSSKNYDCVL</sequence>
<protein>
    <submittedName>
        <fullName evidence="1">Uncharacterized protein</fullName>
    </submittedName>
</protein>
<evidence type="ECO:0000313" key="1">
    <source>
        <dbReference type="EMBL" id="MBX68018.1"/>
    </source>
</evidence>
<proteinExistence type="predicted"/>
<accession>A0A2P2QM13</accession>
<dbReference type="AlphaFoldDB" id="A0A2P2QM13"/>
<reference evidence="1" key="1">
    <citation type="submission" date="2018-02" db="EMBL/GenBank/DDBJ databases">
        <title>Rhizophora mucronata_Transcriptome.</title>
        <authorList>
            <person name="Meera S.P."/>
            <person name="Sreeshan A."/>
            <person name="Augustine A."/>
        </authorList>
    </citation>
    <scope>NUCLEOTIDE SEQUENCE</scope>
    <source>
        <tissue evidence="1">Leaf</tissue>
    </source>
</reference>
<name>A0A2P2QM13_RHIMU</name>
<organism evidence="1">
    <name type="scientific">Rhizophora mucronata</name>
    <name type="common">Asiatic mangrove</name>
    <dbReference type="NCBI Taxonomy" id="61149"/>
    <lineage>
        <taxon>Eukaryota</taxon>
        <taxon>Viridiplantae</taxon>
        <taxon>Streptophyta</taxon>
        <taxon>Embryophyta</taxon>
        <taxon>Tracheophyta</taxon>
        <taxon>Spermatophyta</taxon>
        <taxon>Magnoliopsida</taxon>
        <taxon>eudicotyledons</taxon>
        <taxon>Gunneridae</taxon>
        <taxon>Pentapetalae</taxon>
        <taxon>rosids</taxon>
        <taxon>fabids</taxon>
        <taxon>Malpighiales</taxon>
        <taxon>Rhizophoraceae</taxon>
        <taxon>Rhizophora</taxon>
    </lineage>
</organism>
<dbReference type="EMBL" id="GGEC01087534">
    <property type="protein sequence ID" value="MBX68018.1"/>
    <property type="molecule type" value="Transcribed_RNA"/>
</dbReference>